<feature type="transmembrane region" description="Helical" evidence="1">
    <location>
        <begin position="68"/>
        <end position="89"/>
    </location>
</feature>
<keyword evidence="1" id="KW-1133">Transmembrane helix</keyword>
<proteinExistence type="predicted"/>
<feature type="transmembrane region" description="Helical" evidence="1">
    <location>
        <begin position="101"/>
        <end position="117"/>
    </location>
</feature>
<reference evidence="2 3" key="1">
    <citation type="submission" date="2020-07" db="EMBL/GenBank/DDBJ databases">
        <title>Bacterium isolated from marine sediment.</title>
        <authorList>
            <person name="Shang D."/>
        </authorList>
    </citation>
    <scope>NUCLEOTIDE SEQUENCE [LARGE SCALE GENOMIC DNA]</scope>
    <source>
        <strain evidence="2 3">F6074</strain>
    </source>
</reference>
<dbReference type="RefSeq" id="WP_182203833.1">
    <property type="nucleotide sequence ID" value="NZ_JACGLT010000004.1"/>
</dbReference>
<feature type="transmembrane region" description="Helical" evidence="1">
    <location>
        <begin position="38"/>
        <end position="61"/>
    </location>
</feature>
<gene>
    <name evidence="2" type="ORF">H3Z82_06400</name>
</gene>
<protein>
    <recommendedName>
        <fullName evidence="4">Magnesium citrate secondary transporter</fullName>
    </recommendedName>
</protein>
<evidence type="ECO:0000313" key="2">
    <source>
        <dbReference type="EMBL" id="MBA6152352.1"/>
    </source>
</evidence>
<sequence length="121" mass="14049">MIRLLPLKRLHIYVLLSLTVFFVVQTSKYYSIAGPAWVFHYLNDFLAIPIIATIGLHGVWLIKQDKTLRLNGFTILSLVVLYSVVFEYYLPQQDERYTGDIWDVVCYGLGGLVFYVLQKIE</sequence>
<evidence type="ECO:0000313" key="3">
    <source>
        <dbReference type="Proteomes" id="UP000541857"/>
    </source>
</evidence>
<organism evidence="2 3">
    <name type="scientific">Gelidibacter maritimus</name>
    <dbReference type="NCBI Taxonomy" id="2761487"/>
    <lineage>
        <taxon>Bacteria</taxon>
        <taxon>Pseudomonadati</taxon>
        <taxon>Bacteroidota</taxon>
        <taxon>Flavobacteriia</taxon>
        <taxon>Flavobacteriales</taxon>
        <taxon>Flavobacteriaceae</taxon>
        <taxon>Gelidibacter</taxon>
    </lineage>
</organism>
<keyword evidence="3" id="KW-1185">Reference proteome</keyword>
<accession>A0A7W2R314</accession>
<evidence type="ECO:0000256" key="1">
    <source>
        <dbReference type="SAM" id="Phobius"/>
    </source>
</evidence>
<dbReference type="Proteomes" id="UP000541857">
    <property type="component" value="Unassembled WGS sequence"/>
</dbReference>
<keyword evidence="1" id="KW-0472">Membrane</keyword>
<name>A0A7W2R314_9FLAO</name>
<evidence type="ECO:0008006" key="4">
    <source>
        <dbReference type="Google" id="ProtNLM"/>
    </source>
</evidence>
<comment type="caution">
    <text evidence="2">The sequence shown here is derived from an EMBL/GenBank/DDBJ whole genome shotgun (WGS) entry which is preliminary data.</text>
</comment>
<feature type="transmembrane region" description="Helical" evidence="1">
    <location>
        <begin position="12"/>
        <end position="32"/>
    </location>
</feature>
<keyword evidence="1" id="KW-0812">Transmembrane</keyword>
<dbReference type="EMBL" id="JACGLT010000004">
    <property type="protein sequence ID" value="MBA6152352.1"/>
    <property type="molecule type" value="Genomic_DNA"/>
</dbReference>
<dbReference type="AlphaFoldDB" id="A0A7W2R314"/>